<keyword evidence="2" id="KW-1185">Reference proteome</keyword>
<name>A0ACC2SKR0_9FUNG</name>
<organism evidence="1 2">
    <name type="scientific">Entomophthora muscae</name>
    <dbReference type="NCBI Taxonomy" id="34485"/>
    <lineage>
        <taxon>Eukaryota</taxon>
        <taxon>Fungi</taxon>
        <taxon>Fungi incertae sedis</taxon>
        <taxon>Zoopagomycota</taxon>
        <taxon>Entomophthoromycotina</taxon>
        <taxon>Entomophthoromycetes</taxon>
        <taxon>Entomophthorales</taxon>
        <taxon>Entomophthoraceae</taxon>
        <taxon>Entomophthora</taxon>
    </lineage>
</organism>
<dbReference type="Proteomes" id="UP001165960">
    <property type="component" value="Unassembled WGS sequence"/>
</dbReference>
<protein>
    <submittedName>
        <fullName evidence="1">Uncharacterized protein</fullName>
    </submittedName>
</protein>
<reference evidence="1" key="1">
    <citation type="submission" date="2022-04" db="EMBL/GenBank/DDBJ databases">
        <title>Genome of the entomopathogenic fungus Entomophthora muscae.</title>
        <authorList>
            <person name="Elya C."/>
            <person name="Lovett B.R."/>
            <person name="Lee E."/>
            <person name="Macias A.M."/>
            <person name="Hajek A.E."/>
            <person name="De Bivort B.L."/>
            <person name="Kasson M.T."/>
            <person name="De Fine Licht H.H."/>
            <person name="Stajich J.E."/>
        </authorList>
    </citation>
    <scope>NUCLEOTIDE SEQUENCE</scope>
    <source>
        <strain evidence="1">Berkeley</strain>
    </source>
</reference>
<sequence>MISFNLTDCVNLAASFVKVGSSDITPYTNQLSPVSKPLHLSSLVYWPFKDNFTNTFLTLAKEMGPRYTAKCKKYICQFSEQFYYSAGREAISPPMACYENELCFVQILWTRDHWETLPVIKKSIMSFNYKEAAENMGFRSHFNKETISYSFYGPGEYIVLFNKIQHASTLHLFSRGLPPKPEHTRVCNLKLNGTQAGVFGIVVRALAPPI</sequence>
<evidence type="ECO:0000313" key="2">
    <source>
        <dbReference type="Proteomes" id="UP001165960"/>
    </source>
</evidence>
<comment type="caution">
    <text evidence="1">The sequence shown here is derived from an EMBL/GenBank/DDBJ whole genome shotgun (WGS) entry which is preliminary data.</text>
</comment>
<accession>A0ACC2SKR0</accession>
<evidence type="ECO:0000313" key="1">
    <source>
        <dbReference type="EMBL" id="KAJ9062717.1"/>
    </source>
</evidence>
<proteinExistence type="predicted"/>
<dbReference type="EMBL" id="QTSX02004994">
    <property type="protein sequence ID" value="KAJ9062717.1"/>
    <property type="molecule type" value="Genomic_DNA"/>
</dbReference>
<gene>
    <name evidence="1" type="ORF">DSO57_1007887</name>
</gene>